<feature type="transmembrane region" description="Helical" evidence="2">
    <location>
        <begin position="93"/>
        <end position="114"/>
    </location>
</feature>
<feature type="transmembrane region" description="Helical" evidence="2">
    <location>
        <begin position="126"/>
        <end position="145"/>
    </location>
</feature>
<dbReference type="Proteomes" id="UP000003438">
    <property type="component" value="Unassembled WGS sequence"/>
</dbReference>
<evidence type="ECO:0000256" key="2">
    <source>
        <dbReference type="SAM" id="Phobius"/>
    </source>
</evidence>
<dbReference type="AlphaFoldDB" id="D1PKT9"/>
<dbReference type="HOGENOM" id="CLU_1748708_0_0_9"/>
<accession>D1PKT9</accession>
<dbReference type="EMBL" id="ACBY02000020">
    <property type="protein sequence ID" value="EFB76597.1"/>
    <property type="molecule type" value="Genomic_DNA"/>
</dbReference>
<evidence type="ECO:0008006" key="5">
    <source>
        <dbReference type="Google" id="ProtNLM"/>
    </source>
</evidence>
<proteinExistence type="predicted"/>
<dbReference type="RefSeq" id="WP_007046377.1">
    <property type="nucleotide sequence ID" value="NZ_GG704769.1"/>
</dbReference>
<dbReference type="Pfam" id="PF12670">
    <property type="entry name" value="DUF3792"/>
    <property type="match status" value="1"/>
</dbReference>
<dbReference type="STRING" id="411471.SUBVAR_04973"/>
<dbReference type="NCBIfam" id="TIGR04086">
    <property type="entry name" value="TIGR04086_membr"/>
    <property type="match status" value="1"/>
</dbReference>
<feature type="transmembrane region" description="Helical" evidence="2">
    <location>
        <begin position="30"/>
        <end position="57"/>
    </location>
</feature>
<keyword evidence="4" id="KW-1185">Reference proteome</keyword>
<comment type="caution">
    <text evidence="3">The sequence shown here is derived from an EMBL/GenBank/DDBJ whole genome shotgun (WGS) entry which is preliminary data.</text>
</comment>
<feature type="region of interest" description="Disordered" evidence="1">
    <location>
        <begin position="1"/>
        <end position="21"/>
    </location>
</feature>
<organism evidence="3 4">
    <name type="scientific">Subdoligranulum variabile DSM 15176</name>
    <dbReference type="NCBI Taxonomy" id="411471"/>
    <lineage>
        <taxon>Bacteria</taxon>
        <taxon>Bacillati</taxon>
        <taxon>Bacillota</taxon>
        <taxon>Clostridia</taxon>
        <taxon>Eubacteriales</taxon>
        <taxon>Oscillospiraceae</taxon>
        <taxon>Subdoligranulum</taxon>
    </lineage>
</organism>
<reference evidence="3" key="1">
    <citation type="submission" date="2009-12" db="EMBL/GenBank/DDBJ databases">
        <authorList>
            <person name="Weinstock G."/>
            <person name="Sodergren E."/>
            <person name="Clifton S."/>
            <person name="Fulton L."/>
            <person name="Fulton B."/>
            <person name="Courtney L."/>
            <person name="Fronick C."/>
            <person name="Harrison M."/>
            <person name="Strong C."/>
            <person name="Farmer C."/>
            <person name="Delahaunty K."/>
            <person name="Markovic C."/>
            <person name="Hall O."/>
            <person name="Minx P."/>
            <person name="Tomlinson C."/>
            <person name="Mitreva M."/>
            <person name="Nelson J."/>
            <person name="Hou S."/>
            <person name="Wollam A."/>
            <person name="Pepin K.H."/>
            <person name="Johnson M."/>
            <person name="Bhonagiri V."/>
            <person name="Nash W.E."/>
            <person name="Warren W."/>
            <person name="Chinwalla A."/>
            <person name="Mardis E.R."/>
            <person name="Wilson R.K."/>
        </authorList>
    </citation>
    <scope>NUCLEOTIDE SEQUENCE [LARGE SCALE GENOMIC DNA]</scope>
    <source>
        <strain evidence="3">DSM 15176</strain>
    </source>
</reference>
<evidence type="ECO:0000313" key="4">
    <source>
        <dbReference type="Proteomes" id="UP000003438"/>
    </source>
</evidence>
<name>D1PKT9_9FIRM</name>
<evidence type="ECO:0000256" key="1">
    <source>
        <dbReference type="SAM" id="MobiDB-lite"/>
    </source>
</evidence>
<protein>
    <recommendedName>
        <fullName evidence="5">TIGR04086 family membrane protein</fullName>
    </recommendedName>
</protein>
<keyword evidence="2" id="KW-0472">Membrane</keyword>
<keyword evidence="2" id="KW-1133">Transmembrane helix</keyword>
<sequence length="149" mass="15685">MFKKRNSISSKNGIHPKRQTANSRSPVDRLLSAAVFSFLCGATVLLLALCAFAFLLAHTPVPLALVRPFACIATALGVALSGLLFAQKVGRRFLLCGLVCGFFYAGCQLLAAYILQGATFLQNGSIMLSVVVLMSGLFGGAFAAAKAVR</sequence>
<evidence type="ECO:0000313" key="3">
    <source>
        <dbReference type="EMBL" id="EFB76597.1"/>
    </source>
</evidence>
<feature type="transmembrane region" description="Helical" evidence="2">
    <location>
        <begin position="63"/>
        <end position="86"/>
    </location>
</feature>
<keyword evidence="2" id="KW-0812">Transmembrane</keyword>
<dbReference type="InterPro" id="IPR023804">
    <property type="entry name" value="DUF3792_TM"/>
</dbReference>
<gene>
    <name evidence="3" type="ORF">SUBVAR_04973</name>
</gene>